<dbReference type="GO" id="GO:0003677">
    <property type="term" value="F:DNA binding"/>
    <property type="evidence" value="ECO:0007669"/>
    <property type="project" value="UniProtKB-KW"/>
</dbReference>
<dbReference type="InterPro" id="IPR016032">
    <property type="entry name" value="Sig_transdc_resp-reg_C-effctor"/>
</dbReference>
<evidence type="ECO:0000259" key="4">
    <source>
        <dbReference type="PROSITE" id="PS50043"/>
    </source>
</evidence>
<sequence>MARIWLNLGAKVLEEALAERLKALGHEVVPDPQKAQLALVFLTHLEGPPPLPATLALLASPHLAEGALRLGYRGYLYPHQGLEVLEKALPAVARGEVWAERRLLAAFWNPTPSRLTPREELVAHLAAEGLSNREIARRLGLSEKTVKAHLSSVFAKLGVRRRVELVLRLKS</sequence>
<gene>
    <name evidence="5" type="ORF">Theos_0891</name>
</gene>
<dbReference type="Pfam" id="PF00196">
    <property type="entry name" value="GerE"/>
    <property type="match status" value="1"/>
</dbReference>
<keyword evidence="2 5" id="KW-0238">DNA-binding</keyword>
<reference evidence="5 6" key="1">
    <citation type="journal article" date="2013" name="Genome Announc.">
        <title>Whole Genome Sequencing of Thermus oshimai JL-2 and Thermus thermophilus JL-18, Incomplete Denitrifiers from the United States Great Basin.</title>
        <authorList>
            <person name="Murugapiran S.K."/>
            <person name="Huntemann M."/>
            <person name="Wei C.L."/>
            <person name="Han J."/>
            <person name="Detter J.C."/>
            <person name="Han C.S."/>
            <person name="Erkkila T.H."/>
            <person name="Teshima H."/>
            <person name="Chen A."/>
            <person name="Kyrpides N."/>
            <person name="Mavrommatis K."/>
            <person name="Markowitz V."/>
            <person name="Szeto E."/>
            <person name="Ivanova N."/>
            <person name="Pagani I."/>
            <person name="Lam J."/>
            <person name="McDonald A.I."/>
            <person name="Dodsworth J.A."/>
            <person name="Pati A."/>
            <person name="Goodwin L."/>
            <person name="Peters L."/>
            <person name="Pitluck S."/>
            <person name="Woyke T."/>
            <person name="Hedlund B.P."/>
        </authorList>
    </citation>
    <scope>NUCLEOTIDE SEQUENCE</scope>
    <source>
        <strain evidence="5 6">JL-2</strain>
    </source>
</reference>
<dbReference type="eggNOG" id="COG2197">
    <property type="taxonomic scope" value="Bacteria"/>
</dbReference>
<keyword evidence="1" id="KW-0805">Transcription regulation</keyword>
<dbReference type="CDD" id="cd06170">
    <property type="entry name" value="LuxR_C_like"/>
    <property type="match status" value="1"/>
</dbReference>
<dbReference type="RefSeq" id="WP_016329138.1">
    <property type="nucleotide sequence ID" value="NC_019386.1"/>
</dbReference>
<dbReference type="STRING" id="751945.Theos_0891"/>
<dbReference type="SMART" id="SM00421">
    <property type="entry name" value="HTH_LUXR"/>
    <property type="match status" value="1"/>
</dbReference>
<accession>K7RHR9</accession>
<name>K7RHR9_THEOS</name>
<dbReference type="OrthoDB" id="3531307at2"/>
<proteinExistence type="predicted"/>
<dbReference type="PRINTS" id="PR00038">
    <property type="entry name" value="HTHLUXR"/>
</dbReference>
<evidence type="ECO:0000313" key="5">
    <source>
        <dbReference type="EMBL" id="AFV75947.1"/>
    </source>
</evidence>
<evidence type="ECO:0000256" key="3">
    <source>
        <dbReference type="ARBA" id="ARBA00023163"/>
    </source>
</evidence>
<dbReference type="PANTHER" id="PTHR44688:SF16">
    <property type="entry name" value="DNA-BINDING TRANSCRIPTIONAL ACTIVATOR DEVR_DOSR"/>
    <property type="match status" value="1"/>
</dbReference>
<dbReference type="InterPro" id="IPR000792">
    <property type="entry name" value="Tscrpt_reg_LuxR_C"/>
</dbReference>
<dbReference type="GO" id="GO:0006355">
    <property type="term" value="P:regulation of DNA-templated transcription"/>
    <property type="evidence" value="ECO:0007669"/>
    <property type="project" value="InterPro"/>
</dbReference>
<dbReference type="Proteomes" id="UP000000211">
    <property type="component" value="Chromosome"/>
</dbReference>
<dbReference type="SUPFAM" id="SSF46894">
    <property type="entry name" value="C-terminal effector domain of the bipartite response regulators"/>
    <property type="match status" value="1"/>
</dbReference>
<dbReference type="InterPro" id="IPR036388">
    <property type="entry name" value="WH-like_DNA-bd_sf"/>
</dbReference>
<evidence type="ECO:0000256" key="1">
    <source>
        <dbReference type="ARBA" id="ARBA00023015"/>
    </source>
</evidence>
<keyword evidence="3" id="KW-0804">Transcription</keyword>
<dbReference type="Gene3D" id="3.40.50.2300">
    <property type="match status" value="1"/>
</dbReference>
<protein>
    <submittedName>
        <fullName evidence="5">Response regulator containing a CheY-like receiver domain and an HTH DNA-binding domain</fullName>
    </submittedName>
</protein>
<dbReference type="Gene3D" id="1.10.10.10">
    <property type="entry name" value="Winged helix-like DNA-binding domain superfamily/Winged helix DNA-binding domain"/>
    <property type="match status" value="1"/>
</dbReference>
<dbReference type="PATRIC" id="fig|751945.3.peg.883"/>
<dbReference type="PROSITE" id="PS00622">
    <property type="entry name" value="HTH_LUXR_1"/>
    <property type="match status" value="1"/>
</dbReference>
<evidence type="ECO:0000313" key="6">
    <source>
        <dbReference type="Proteomes" id="UP000000211"/>
    </source>
</evidence>
<evidence type="ECO:0000256" key="2">
    <source>
        <dbReference type="ARBA" id="ARBA00023125"/>
    </source>
</evidence>
<keyword evidence="6" id="KW-1185">Reference proteome</keyword>
<dbReference type="EMBL" id="CP003249">
    <property type="protein sequence ID" value="AFV75947.1"/>
    <property type="molecule type" value="Genomic_DNA"/>
</dbReference>
<feature type="domain" description="HTH luxR-type" evidence="4">
    <location>
        <begin position="111"/>
        <end position="171"/>
    </location>
</feature>
<dbReference type="AlphaFoldDB" id="K7RHR9"/>
<dbReference type="PANTHER" id="PTHR44688">
    <property type="entry name" value="DNA-BINDING TRANSCRIPTIONAL ACTIVATOR DEVR_DOSR"/>
    <property type="match status" value="1"/>
</dbReference>
<dbReference type="KEGG" id="tos:Theos_0891"/>
<dbReference type="PROSITE" id="PS50043">
    <property type="entry name" value="HTH_LUXR_2"/>
    <property type="match status" value="1"/>
</dbReference>
<organism evidence="5 6">
    <name type="scientific">Thermus oshimai JL-2</name>
    <dbReference type="NCBI Taxonomy" id="751945"/>
    <lineage>
        <taxon>Bacteria</taxon>
        <taxon>Thermotogati</taxon>
        <taxon>Deinococcota</taxon>
        <taxon>Deinococci</taxon>
        <taxon>Thermales</taxon>
        <taxon>Thermaceae</taxon>
        <taxon>Thermus</taxon>
    </lineage>
</organism>
<dbReference type="HOGENOM" id="CLU_000445_90_9_0"/>